<accession>A0ABY4E020</accession>
<dbReference type="EMBL" id="CP091511">
    <property type="protein sequence ID" value="UOO89126.1"/>
    <property type="molecule type" value="Genomic_DNA"/>
</dbReference>
<evidence type="ECO:0000313" key="2">
    <source>
        <dbReference type="Proteomes" id="UP000832011"/>
    </source>
</evidence>
<keyword evidence="2" id="KW-1185">Reference proteome</keyword>
<dbReference type="RefSeq" id="WP_058356830.1">
    <property type="nucleotide sequence ID" value="NZ_CABKVG010000010.1"/>
</dbReference>
<organism evidence="1 2">
    <name type="scientific">Vitreoscilla massiliensis</name>
    <dbReference type="NCBI Taxonomy" id="1689272"/>
    <lineage>
        <taxon>Bacteria</taxon>
        <taxon>Pseudomonadati</taxon>
        <taxon>Pseudomonadota</taxon>
        <taxon>Betaproteobacteria</taxon>
        <taxon>Neisseriales</taxon>
        <taxon>Neisseriaceae</taxon>
        <taxon>Vitreoscilla</taxon>
    </lineage>
</organism>
<dbReference type="Proteomes" id="UP000832011">
    <property type="component" value="Chromosome"/>
</dbReference>
<evidence type="ECO:0000313" key="1">
    <source>
        <dbReference type="EMBL" id="UOO89126.1"/>
    </source>
</evidence>
<gene>
    <name evidence="1" type="ORF">LVJ82_17045</name>
</gene>
<name>A0ABY4E020_9NEIS</name>
<protein>
    <submittedName>
        <fullName evidence="1">Uncharacterized protein</fullName>
    </submittedName>
</protein>
<reference evidence="1 2" key="1">
    <citation type="journal article" date="2022" name="Res Sq">
        <title>Evolution of multicellular longitudinally dividing oral cavity symbionts (Neisseriaceae).</title>
        <authorList>
            <person name="Nyongesa S."/>
            <person name="Weber P."/>
            <person name="Bernet E."/>
            <person name="Pullido F."/>
            <person name="Nieckarz M."/>
            <person name="Delaby M."/>
            <person name="Nieves C."/>
            <person name="Viehboeck T."/>
            <person name="Krause N."/>
            <person name="Rivera-Millot A."/>
            <person name="Nakamura A."/>
            <person name="Vischer N."/>
            <person name="VanNieuwenhze M."/>
            <person name="Brun Y."/>
            <person name="Cava F."/>
            <person name="Bulgheresi S."/>
            <person name="Veyrier F."/>
        </authorList>
    </citation>
    <scope>NUCLEOTIDE SEQUENCE [LARGE SCALE GENOMIC DNA]</scope>
    <source>
        <strain evidence="1 2">SN4</strain>
    </source>
</reference>
<proteinExistence type="predicted"/>
<sequence>MSAWSMPPELFADVIEEDIDNTARGFALTCYRNIILASPVDTGRFRASHIVSVNEPYYTVTVAGSMMIDLSPEQLIEFARRAVNVKHKGKLRSIYIQTNVPYAEALENGHSKQASAGVYGPAFNAAVVKYS</sequence>